<keyword evidence="1" id="KW-0472">Membrane</keyword>
<dbReference type="Proteomes" id="UP000198406">
    <property type="component" value="Unassembled WGS sequence"/>
</dbReference>
<gene>
    <name evidence="2" type="ORF">FisN_20Lh031</name>
</gene>
<keyword evidence="1" id="KW-0812">Transmembrane</keyword>
<feature type="transmembrane region" description="Helical" evidence="1">
    <location>
        <begin position="120"/>
        <end position="140"/>
    </location>
</feature>
<organism evidence="2 3">
    <name type="scientific">Fistulifera solaris</name>
    <name type="common">Oleaginous diatom</name>
    <dbReference type="NCBI Taxonomy" id="1519565"/>
    <lineage>
        <taxon>Eukaryota</taxon>
        <taxon>Sar</taxon>
        <taxon>Stramenopiles</taxon>
        <taxon>Ochrophyta</taxon>
        <taxon>Bacillariophyta</taxon>
        <taxon>Bacillariophyceae</taxon>
        <taxon>Bacillariophycidae</taxon>
        <taxon>Naviculales</taxon>
        <taxon>Naviculaceae</taxon>
        <taxon>Fistulifera</taxon>
    </lineage>
</organism>
<protein>
    <submittedName>
        <fullName evidence="2">Uncharacterized protein</fullName>
    </submittedName>
</protein>
<evidence type="ECO:0000313" key="2">
    <source>
        <dbReference type="EMBL" id="GAX18269.1"/>
    </source>
</evidence>
<dbReference type="EMBL" id="BDSP01000126">
    <property type="protein sequence ID" value="GAX18269.1"/>
    <property type="molecule type" value="Genomic_DNA"/>
</dbReference>
<dbReference type="OrthoDB" id="200045at2759"/>
<dbReference type="AlphaFoldDB" id="A0A1Z5JWG6"/>
<keyword evidence="1" id="KW-1133">Transmembrane helix</keyword>
<dbReference type="InParanoid" id="A0A1Z5JWG6"/>
<sequence length="187" mass="19303">MVKNYTTSVAQCIGFLLFLVSTHSFAPRQPMMLKAQPPVQQQRTTALAVTDLDVIGLVAGQENYGLAIVCLGEALWSFAQAPSLSHAKVLVPAVVATGLLVGASGPMITSGDASTVATGLWLATGVSVGLGVSYVVRLLAPFSPSPKEIAALGLLVAVAGFFSFSQNLVVDGFVTLPSLPTISLPSF</sequence>
<keyword evidence="3" id="KW-1185">Reference proteome</keyword>
<feature type="transmembrane region" description="Helical" evidence="1">
    <location>
        <begin position="6"/>
        <end position="26"/>
    </location>
</feature>
<evidence type="ECO:0000313" key="3">
    <source>
        <dbReference type="Proteomes" id="UP000198406"/>
    </source>
</evidence>
<reference evidence="2 3" key="1">
    <citation type="journal article" date="2015" name="Plant Cell">
        <title>Oil accumulation by the oleaginous diatom Fistulifera solaris as revealed by the genome and transcriptome.</title>
        <authorList>
            <person name="Tanaka T."/>
            <person name="Maeda Y."/>
            <person name="Veluchamy A."/>
            <person name="Tanaka M."/>
            <person name="Abida H."/>
            <person name="Marechal E."/>
            <person name="Bowler C."/>
            <person name="Muto M."/>
            <person name="Sunaga Y."/>
            <person name="Tanaka M."/>
            <person name="Yoshino T."/>
            <person name="Taniguchi T."/>
            <person name="Fukuda Y."/>
            <person name="Nemoto M."/>
            <person name="Matsumoto M."/>
            <person name="Wong P.S."/>
            <person name="Aburatani S."/>
            <person name="Fujibuchi W."/>
        </authorList>
    </citation>
    <scope>NUCLEOTIDE SEQUENCE [LARGE SCALE GENOMIC DNA]</scope>
    <source>
        <strain evidence="2 3">JPCC DA0580</strain>
    </source>
</reference>
<evidence type="ECO:0000256" key="1">
    <source>
        <dbReference type="SAM" id="Phobius"/>
    </source>
</evidence>
<comment type="caution">
    <text evidence="2">The sequence shown here is derived from an EMBL/GenBank/DDBJ whole genome shotgun (WGS) entry which is preliminary data.</text>
</comment>
<feature type="transmembrane region" description="Helical" evidence="1">
    <location>
        <begin position="149"/>
        <end position="169"/>
    </location>
</feature>
<accession>A0A1Z5JWG6</accession>
<proteinExistence type="predicted"/>
<name>A0A1Z5JWG6_FISSO</name>
<feature type="transmembrane region" description="Helical" evidence="1">
    <location>
        <begin position="89"/>
        <end position="108"/>
    </location>
</feature>